<dbReference type="EMBL" id="JACEEZ010005400">
    <property type="protein sequence ID" value="KAG0725658.1"/>
    <property type="molecule type" value="Genomic_DNA"/>
</dbReference>
<dbReference type="Pfam" id="PF03372">
    <property type="entry name" value="Exo_endo_phos"/>
    <property type="match status" value="1"/>
</dbReference>
<dbReference type="InterPro" id="IPR005135">
    <property type="entry name" value="Endo/exonuclease/phosphatase"/>
</dbReference>
<keyword evidence="4" id="KW-1185">Reference proteome</keyword>
<proteinExistence type="predicted"/>
<feature type="domain" description="Endonuclease/exonuclease/phosphatase" evidence="2">
    <location>
        <begin position="50"/>
        <end position="235"/>
    </location>
</feature>
<sequence length="238" mass="25860">MTAAVSHDHHRGIQASIPSSQQSTIVHADHADNDTPHAASPAAAPRLKVLQWNAQGLFPKKHQVLQAIFEEDLDVVLLQETLTPADFKWRIAGYSLHSLPATEGTRGCVTLVRSAIPHRRITDPAHCGDGVEALAVELHVGGLDLTVYNLYRSQRHQLEAGELLTMALHTSLLVAGDFNAHHPILQSVSATNRTGRHLAMLLEEVPHIHLLNTVEPTHVRMGRLDLTLVSGDLAAGAQ</sequence>
<feature type="region of interest" description="Disordered" evidence="1">
    <location>
        <begin position="1"/>
        <end position="25"/>
    </location>
</feature>
<comment type="caution">
    <text evidence="3">The sequence shown here is derived from an EMBL/GenBank/DDBJ whole genome shotgun (WGS) entry which is preliminary data.</text>
</comment>
<evidence type="ECO:0000256" key="1">
    <source>
        <dbReference type="SAM" id="MobiDB-lite"/>
    </source>
</evidence>
<evidence type="ECO:0000313" key="3">
    <source>
        <dbReference type="EMBL" id="KAG0725658.1"/>
    </source>
</evidence>
<dbReference type="OrthoDB" id="7998590at2759"/>
<name>A0A8J5CM85_CHIOP</name>
<dbReference type="InterPro" id="IPR036691">
    <property type="entry name" value="Endo/exonu/phosph_ase_sf"/>
</dbReference>
<feature type="compositionally biased region" description="Polar residues" evidence="1">
    <location>
        <begin position="16"/>
        <end position="25"/>
    </location>
</feature>
<accession>A0A8J5CM85</accession>
<dbReference type="SUPFAM" id="SSF56219">
    <property type="entry name" value="DNase I-like"/>
    <property type="match status" value="1"/>
</dbReference>
<reference evidence="3" key="1">
    <citation type="submission" date="2020-07" db="EMBL/GenBank/DDBJ databases">
        <title>The High-quality genome of the commercially important snow crab, Chionoecetes opilio.</title>
        <authorList>
            <person name="Jeong J.-H."/>
            <person name="Ryu S."/>
        </authorList>
    </citation>
    <scope>NUCLEOTIDE SEQUENCE</scope>
    <source>
        <strain evidence="3">MADBK_172401_WGS</strain>
        <tissue evidence="3">Digestive gland</tissue>
    </source>
</reference>
<protein>
    <recommendedName>
        <fullName evidence="2">Endonuclease/exonuclease/phosphatase domain-containing protein</fullName>
    </recommendedName>
</protein>
<gene>
    <name evidence="3" type="ORF">GWK47_038183</name>
</gene>
<organism evidence="3 4">
    <name type="scientific">Chionoecetes opilio</name>
    <name type="common">Atlantic snow crab</name>
    <name type="synonym">Cancer opilio</name>
    <dbReference type="NCBI Taxonomy" id="41210"/>
    <lineage>
        <taxon>Eukaryota</taxon>
        <taxon>Metazoa</taxon>
        <taxon>Ecdysozoa</taxon>
        <taxon>Arthropoda</taxon>
        <taxon>Crustacea</taxon>
        <taxon>Multicrustacea</taxon>
        <taxon>Malacostraca</taxon>
        <taxon>Eumalacostraca</taxon>
        <taxon>Eucarida</taxon>
        <taxon>Decapoda</taxon>
        <taxon>Pleocyemata</taxon>
        <taxon>Brachyura</taxon>
        <taxon>Eubrachyura</taxon>
        <taxon>Majoidea</taxon>
        <taxon>Majidae</taxon>
        <taxon>Chionoecetes</taxon>
    </lineage>
</organism>
<dbReference type="Gene3D" id="3.60.10.10">
    <property type="entry name" value="Endonuclease/exonuclease/phosphatase"/>
    <property type="match status" value="1"/>
</dbReference>
<dbReference type="PANTHER" id="PTHR33273">
    <property type="entry name" value="DOMAIN-CONTAINING PROTEIN, PUTATIVE-RELATED"/>
    <property type="match status" value="1"/>
</dbReference>
<evidence type="ECO:0000259" key="2">
    <source>
        <dbReference type="Pfam" id="PF03372"/>
    </source>
</evidence>
<dbReference type="AlphaFoldDB" id="A0A8J5CM85"/>
<dbReference type="Proteomes" id="UP000770661">
    <property type="component" value="Unassembled WGS sequence"/>
</dbReference>
<dbReference type="GO" id="GO:0003824">
    <property type="term" value="F:catalytic activity"/>
    <property type="evidence" value="ECO:0007669"/>
    <property type="project" value="InterPro"/>
</dbReference>
<evidence type="ECO:0000313" key="4">
    <source>
        <dbReference type="Proteomes" id="UP000770661"/>
    </source>
</evidence>
<dbReference type="PANTHER" id="PTHR33273:SF4">
    <property type="entry name" value="ENDONUCLEASE_EXONUCLEASE_PHOSPHATASE DOMAIN-CONTAINING PROTEIN"/>
    <property type="match status" value="1"/>
</dbReference>